<organism evidence="2 3">
    <name type="scientific">Iphiclides podalirius</name>
    <name type="common">scarce swallowtail</name>
    <dbReference type="NCBI Taxonomy" id="110791"/>
    <lineage>
        <taxon>Eukaryota</taxon>
        <taxon>Metazoa</taxon>
        <taxon>Ecdysozoa</taxon>
        <taxon>Arthropoda</taxon>
        <taxon>Hexapoda</taxon>
        <taxon>Insecta</taxon>
        <taxon>Pterygota</taxon>
        <taxon>Neoptera</taxon>
        <taxon>Endopterygota</taxon>
        <taxon>Lepidoptera</taxon>
        <taxon>Glossata</taxon>
        <taxon>Ditrysia</taxon>
        <taxon>Papilionoidea</taxon>
        <taxon>Papilionidae</taxon>
        <taxon>Papilioninae</taxon>
        <taxon>Iphiclides</taxon>
    </lineage>
</organism>
<dbReference type="EMBL" id="OW152829">
    <property type="protein sequence ID" value="CAH2047410.1"/>
    <property type="molecule type" value="Genomic_DNA"/>
</dbReference>
<evidence type="ECO:0000313" key="2">
    <source>
        <dbReference type="EMBL" id="CAH2047410.1"/>
    </source>
</evidence>
<accession>A0ABN8I6M7</accession>
<dbReference type="Proteomes" id="UP000837857">
    <property type="component" value="Chromosome 17"/>
</dbReference>
<protein>
    <submittedName>
        <fullName evidence="2">Uncharacterized protein</fullName>
    </submittedName>
</protein>
<feature type="non-terminal residue" evidence="2">
    <location>
        <position position="1"/>
    </location>
</feature>
<feature type="compositionally biased region" description="Polar residues" evidence="1">
    <location>
        <begin position="1"/>
        <end position="10"/>
    </location>
</feature>
<evidence type="ECO:0000313" key="3">
    <source>
        <dbReference type="Proteomes" id="UP000837857"/>
    </source>
</evidence>
<proteinExistence type="predicted"/>
<evidence type="ECO:0000256" key="1">
    <source>
        <dbReference type="SAM" id="MobiDB-lite"/>
    </source>
</evidence>
<gene>
    <name evidence="2" type="ORF">IPOD504_LOCUS5764</name>
</gene>
<sequence>MTYHNATDTIVSPALAAPNRKRGRFANGTPEAAGQSKLASRTVTPPFRANSELSGTAASDLSGVCGLGAVHEEFVRTAASRGKDGR</sequence>
<feature type="region of interest" description="Disordered" evidence="1">
    <location>
        <begin position="1"/>
        <end position="54"/>
    </location>
</feature>
<reference evidence="2" key="1">
    <citation type="submission" date="2022-03" db="EMBL/GenBank/DDBJ databases">
        <authorList>
            <person name="Martin H S."/>
        </authorList>
    </citation>
    <scope>NUCLEOTIDE SEQUENCE</scope>
</reference>
<name>A0ABN8I6M7_9NEOP</name>
<keyword evidence="3" id="KW-1185">Reference proteome</keyword>